<evidence type="ECO:0000256" key="1">
    <source>
        <dbReference type="ARBA" id="ARBA00006234"/>
    </source>
</evidence>
<proteinExistence type="inferred from homology"/>
<keyword evidence="6 14" id="KW-0418">Kinase</keyword>
<dbReference type="GO" id="GO:0005737">
    <property type="term" value="C:cytoplasm"/>
    <property type="evidence" value="ECO:0007669"/>
    <property type="project" value="TreeGrafter"/>
</dbReference>
<dbReference type="EC" id="2.7.11.1" evidence="2"/>
<dbReference type="GO" id="GO:0004674">
    <property type="term" value="F:protein serine/threonine kinase activity"/>
    <property type="evidence" value="ECO:0007669"/>
    <property type="project" value="UniProtKB-KW"/>
</dbReference>
<dbReference type="CTD" id="30811"/>
<evidence type="ECO:0000256" key="2">
    <source>
        <dbReference type="ARBA" id="ARBA00012513"/>
    </source>
</evidence>
<dbReference type="FunFam" id="1.10.510.10:FF:000391">
    <property type="entry name" value="Hormonally up-regulated neu tumor-associated kinase"/>
    <property type="match status" value="1"/>
</dbReference>
<evidence type="ECO:0000256" key="11">
    <source>
        <dbReference type="SAM" id="MobiDB-lite"/>
    </source>
</evidence>
<sequence>MPAAAGDGLLGEPAAVAAGAEGRRAAADGGSFLAAWLSAAAPRERLRDFQHTKRVGNYLIGRKLGEGSFAKVREGLHVLTGEKVAVKVIDKKRAKKDTYVTKNLRREGQIQQMIRHPNIAQLLDILETENSYYLVMELCPGGNLMHKIYEKKRLEEHEARKYIRQLILAVEHLHRAGVVHRDLKIENLLLDEDNNIKLIDFGLSNCAGILGYSDPFSTQCGSPAYAAPELLARKKYGPKIDVWSIGVNMYAMLTGTLPFTVEPFSLRALYQKMVDKEMNPFPTQLSSAAINFLRSLLEPDPAKRPNIQQALANRWLNENYPGRAPPNVTYPNRIHLEDLSQSVLLHMTEKLGYKNSDVINTVLSNRASHTLAIYFLLNKKLERYLASLRKAEGQDSVFHKNQLYQIEKYKANKDSYEIQNTKALLKDRKGAKAGAPEKDSSGGVSPFHEPLATKTGCVTSSSLEYLEVQQPPPRTPRLLKRQESPPQQEPARSGGRAKDSPLILNIVHSFESVDREDQIDQVSPSHQYRILGSPMNFPYKSSSERTLSPLFPPGSTSPVHPTQVSFTYEEKAYPAKEEAVSPTQLVSNNPLGSPNCVKSRGRFPMMGIGQMLRKRSQTMQSASEKPLEARMPQLQQMSPTQISFSAADAVSGQC</sequence>
<dbReference type="GO" id="GO:0005524">
    <property type="term" value="F:ATP binding"/>
    <property type="evidence" value="ECO:0007669"/>
    <property type="project" value="UniProtKB-UniRule"/>
</dbReference>
<comment type="catalytic activity">
    <reaction evidence="8">
        <text>L-threonyl-[protein] + ATP = O-phospho-L-threonyl-[protein] + ADP + H(+)</text>
        <dbReference type="Rhea" id="RHEA:46608"/>
        <dbReference type="Rhea" id="RHEA-COMP:11060"/>
        <dbReference type="Rhea" id="RHEA-COMP:11605"/>
        <dbReference type="ChEBI" id="CHEBI:15378"/>
        <dbReference type="ChEBI" id="CHEBI:30013"/>
        <dbReference type="ChEBI" id="CHEBI:30616"/>
        <dbReference type="ChEBI" id="CHEBI:61977"/>
        <dbReference type="ChEBI" id="CHEBI:456216"/>
        <dbReference type="EC" id="2.7.11.1"/>
    </reaction>
</comment>
<feature type="binding site" evidence="10">
    <location>
        <position position="96"/>
    </location>
    <ligand>
        <name>ATP</name>
        <dbReference type="ChEBI" id="CHEBI:30616"/>
    </ligand>
</feature>
<dbReference type="SMART" id="SM00220">
    <property type="entry name" value="S_TKc"/>
    <property type="match status" value="1"/>
</dbReference>
<dbReference type="PANTHER" id="PTHR24346">
    <property type="entry name" value="MAP/MICROTUBULE AFFINITY-REGULATING KINASE"/>
    <property type="match status" value="1"/>
</dbReference>
<dbReference type="SUPFAM" id="SSF56112">
    <property type="entry name" value="Protein kinase-like (PK-like)"/>
    <property type="match status" value="1"/>
</dbReference>
<reference evidence="14" key="1">
    <citation type="submission" date="2025-08" db="UniProtKB">
        <authorList>
            <consortium name="RefSeq"/>
        </authorList>
    </citation>
    <scope>IDENTIFICATION</scope>
</reference>
<comment type="catalytic activity">
    <reaction evidence="9">
        <text>L-seryl-[protein] + ATP = O-phospho-L-seryl-[protein] + ADP + H(+)</text>
        <dbReference type="Rhea" id="RHEA:17989"/>
        <dbReference type="Rhea" id="RHEA-COMP:9863"/>
        <dbReference type="Rhea" id="RHEA-COMP:11604"/>
        <dbReference type="ChEBI" id="CHEBI:15378"/>
        <dbReference type="ChEBI" id="CHEBI:29999"/>
        <dbReference type="ChEBI" id="CHEBI:30616"/>
        <dbReference type="ChEBI" id="CHEBI:83421"/>
        <dbReference type="ChEBI" id="CHEBI:456216"/>
        <dbReference type="EC" id="2.7.11.1"/>
    </reaction>
</comment>
<dbReference type="InterPro" id="IPR011009">
    <property type="entry name" value="Kinase-like_dom_sf"/>
</dbReference>
<dbReference type="PROSITE" id="PS00107">
    <property type="entry name" value="PROTEIN_KINASE_ATP"/>
    <property type="match status" value="1"/>
</dbReference>
<protein>
    <recommendedName>
        <fullName evidence="2">non-specific serine/threonine protein kinase</fullName>
        <ecNumber evidence="2">2.7.11.1</ecNumber>
    </recommendedName>
</protein>
<evidence type="ECO:0000256" key="6">
    <source>
        <dbReference type="ARBA" id="ARBA00022777"/>
    </source>
</evidence>
<feature type="domain" description="Protein kinase" evidence="12">
    <location>
        <begin position="58"/>
        <end position="316"/>
    </location>
</feature>
<dbReference type="RefSeq" id="XP_017677364.1">
    <property type="nucleotide sequence ID" value="XM_017821875.1"/>
</dbReference>
<accession>A0A6J0HUY2</accession>
<gene>
    <name evidence="14" type="primary">HUNK</name>
</gene>
<dbReference type="AlphaFoldDB" id="A0A6J0HUY2"/>
<feature type="compositionally biased region" description="Basic and acidic residues" evidence="11">
    <location>
        <begin position="426"/>
        <end position="440"/>
    </location>
</feature>
<dbReference type="InterPro" id="IPR034671">
    <property type="entry name" value="Hunk"/>
</dbReference>
<evidence type="ECO:0000259" key="12">
    <source>
        <dbReference type="PROSITE" id="PS50011"/>
    </source>
</evidence>
<dbReference type="InterPro" id="IPR000719">
    <property type="entry name" value="Prot_kinase_dom"/>
</dbReference>
<dbReference type="FunFam" id="3.30.200.20:FF:000003">
    <property type="entry name" value="Non-specific serine/threonine protein kinase"/>
    <property type="match status" value="1"/>
</dbReference>
<dbReference type="OrthoDB" id="193931at2759"/>
<keyword evidence="7 10" id="KW-0067">ATP-binding</keyword>
<dbReference type="Proteomes" id="UP000504624">
    <property type="component" value="Unplaced"/>
</dbReference>
<keyword evidence="3" id="KW-0723">Serine/threonine-protein kinase</keyword>
<feature type="region of interest" description="Disordered" evidence="11">
    <location>
        <begin position="579"/>
        <end position="602"/>
    </location>
</feature>
<feature type="region of interest" description="Disordered" evidence="11">
    <location>
        <begin position="426"/>
        <end position="451"/>
    </location>
</feature>
<comment type="similarity">
    <text evidence="1">Belongs to the protein kinase superfamily. CAMK Ser/Thr protein kinase family. SNF1 subfamily.</text>
</comment>
<evidence type="ECO:0000256" key="5">
    <source>
        <dbReference type="ARBA" id="ARBA00022741"/>
    </source>
</evidence>
<dbReference type="GO" id="GO:0035556">
    <property type="term" value="P:intracellular signal transduction"/>
    <property type="evidence" value="ECO:0007669"/>
    <property type="project" value="TreeGrafter"/>
</dbReference>
<dbReference type="PROSITE" id="PS00108">
    <property type="entry name" value="PROTEIN_KINASE_ST"/>
    <property type="match status" value="1"/>
</dbReference>
<evidence type="ECO:0000313" key="13">
    <source>
        <dbReference type="Proteomes" id="UP000504624"/>
    </source>
</evidence>
<evidence type="ECO:0000256" key="7">
    <source>
        <dbReference type="ARBA" id="ARBA00022840"/>
    </source>
</evidence>
<keyword evidence="4" id="KW-0808">Transferase</keyword>
<dbReference type="PROSITE" id="PS50011">
    <property type="entry name" value="PROTEIN_KINASE_DOM"/>
    <property type="match status" value="1"/>
</dbReference>
<keyword evidence="13" id="KW-1185">Reference proteome</keyword>
<evidence type="ECO:0000313" key="14">
    <source>
        <dbReference type="RefSeq" id="XP_017677364.1"/>
    </source>
</evidence>
<feature type="compositionally biased region" description="Polar residues" evidence="11">
    <location>
        <begin position="581"/>
        <end position="592"/>
    </location>
</feature>
<organism evidence="13 14">
    <name type="scientific">Lepidothrix coronata</name>
    <name type="common">blue-crowned manakin</name>
    <dbReference type="NCBI Taxonomy" id="321398"/>
    <lineage>
        <taxon>Eukaryota</taxon>
        <taxon>Metazoa</taxon>
        <taxon>Chordata</taxon>
        <taxon>Craniata</taxon>
        <taxon>Vertebrata</taxon>
        <taxon>Euteleostomi</taxon>
        <taxon>Archelosauria</taxon>
        <taxon>Archosauria</taxon>
        <taxon>Dinosauria</taxon>
        <taxon>Saurischia</taxon>
        <taxon>Theropoda</taxon>
        <taxon>Coelurosauria</taxon>
        <taxon>Aves</taxon>
        <taxon>Neognathae</taxon>
        <taxon>Neoaves</taxon>
        <taxon>Telluraves</taxon>
        <taxon>Australaves</taxon>
        <taxon>Passeriformes</taxon>
        <taxon>Pipridae</taxon>
        <taxon>Lepidothrix</taxon>
    </lineage>
</organism>
<keyword evidence="5 10" id="KW-0547">Nucleotide-binding</keyword>
<dbReference type="InterPro" id="IPR017441">
    <property type="entry name" value="Protein_kinase_ATP_BS"/>
</dbReference>
<dbReference type="Gene3D" id="1.10.510.10">
    <property type="entry name" value="Transferase(Phosphotransferase) domain 1"/>
    <property type="match status" value="1"/>
</dbReference>
<evidence type="ECO:0000256" key="4">
    <source>
        <dbReference type="ARBA" id="ARBA00022679"/>
    </source>
</evidence>
<dbReference type="CDD" id="cd14070">
    <property type="entry name" value="STKc_HUNK"/>
    <property type="match status" value="1"/>
</dbReference>
<dbReference type="PANTHER" id="PTHR24346:SF80">
    <property type="entry name" value="HORMONALLY UP-REGULATED NEU TUMOR-ASSOCIATED KINASE"/>
    <property type="match status" value="1"/>
</dbReference>
<evidence type="ECO:0000256" key="3">
    <source>
        <dbReference type="ARBA" id="ARBA00022527"/>
    </source>
</evidence>
<dbReference type="Pfam" id="PF00069">
    <property type="entry name" value="Pkinase"/>
    <property type="match status" value="1"/>
</dbReference>
<feature type="region of interest" description="Disordered" evidence="11">
    <location>
        <begin position="465"/>
        <end position="501"/>
    </location>
</feature>
<evidence type="ECO:0000256" key="10">
    <source>
        <dbReference type="PROSITE-ProRule" id="PRU10141"/>
    </source>
</evidence>
<name>A0A6J0HUY2_9PASS</name>
<evidence type="ECO:0000256" key="9">
    <source>
        <dbReference type="ARBA" id="ARBA00048679"/>
    </source>
</evidence>
<dbReference type="GeneID" id="108500704"/>
<evidence type="ECO:0000256" key="8">
    <source>
        <dbReference type="ARBA" id="ARBA00047899"/>
    </source>
</evidence>
<dbReference type="InterPro" id="IPR008271">
    <property type="entry name" value="Ser/Thr_kinase_AS"/>
</dbReference>